<dbReference type="OrthoDB" id="39175at2759"/>
<organism evidence="9 10">
    <name type="scientific">Colletotrichum gloeosporioides (strain Cg-14)</name>
    <name type="common">Anthracnose fungus</name>
    <name type="synonym">Glomerella cingulata</name>
    <dbReference type="NCBI Taxonomy" id="1237896"/>
    <lineage>
        <taxon>Eukaryota</taxon>
        <taxon>Fungi</taxon>
        <taxon>Dikarya</taxon>
        <taxon>Ascomycota</taxon>
        <taxon>Pezizomycotina</taxon>
        <taxon>Sordariomycetes</taxon>
        <taxon>Hypocreomycetidae</taxon>
        <taxon>Glomerellales</taxon>
        <taxon>Glomerellaceae</taxon>
        <taxon>Colletotrichum</taxon>
        <taxon>Colletotrichum gloeosporioides species complex</taxon>
    </lineage>
</organism>
<evidence type="ECO:0000256" key="4">
    <source>
        <dbReference type="ARBA" id="ARBA00023125"/>
    </source>
</evidence>
<dbReference type="eggNOG" id="ENOG502SM93">
    <property type="taxonomic scope" value="Eukaryota"/>
</dbReference>
<dbReference type="InterPro" id="IPR001138">
    <property type="entry name" value="Zn2Cys6_DnaBD"/>
</dbReference>
<evidence type="ECO:0000256" key="6">
    <source>
        <dbReference type="ARBA" id="ARBA00023242"/>
    </source>
</evidence>
<keyword evidence="3" id="KW-0805">Transcription regulation</keyword>
<evidence type="ECO:0000256" key="3">
    <source>
        <dbReference type="ARBA" id="ARBA00023015"/>
    </source>
</evidence>
<dbReference type="STRING" id="1237896.T0LSM7"/>
<keyword evidence="5" id="KW-0804">Transcription</keyword>
<dbReference type="PANTHER" id="PTHR36206">
    <property type="entry name" value="ASPERCRYPTIN BIOSYNTHESIS CLUSTER-SPECIFIC TRANSCRIPTION REGULATOR ATNN-RELATED"/>
    <property type="match status" value="1"/>
</dbReference>
<evidence type="ECO:0000313" key="10">
    <source>
        <dbReference type="Proteomes" id="UP000015530"/>
    </source>
</evidence>
<keyword evidence="2" id="KW-0862">Zinc</keyword>
<dbReference type="SUPFAM" id="SSF57701">
    <property type="entry name" value="Zn2/Cys6 DNA-binding domain"/>
    <property type="match status" value="1"/>
</dbReference>
<feature type="region of interest" description="Disordered" evidence="7">
    <location>
        <begin position="1023"/>
        <end position="1046"/>
    </location>
</feature>
<feature type="compositionally biased region" description="Low complexity" evidence="7">
    <location>
        <begin position="347"/>
        <end position="361"/>
    </location>
</feature>
<feature type="region of interest" description="Disordered" evidence="7">
    <location>
        <begin position="1"/>
        <end position="44"/>
    </location>
</feature>
<dbReference type="GO" id="GO:0000981">
    <property type="term" value="F:DNA-binding transcription factor activity, RNA polymerase II-specific"/>
    <property type="evidence" value="ECO:0007669"/>
    <property type="project" value="InterPro"/>
</dbReference>
<keyword evidence="1" id="KW-0479">Metal-binding</keyword>
<dbReference type="InterPro" id="IPR015915">
    <property type="entry name" value="Kelch-typ_b-propeller"/>
</dbReference>
<dbReference type="Pfam" id="PF00172">
    <property type="entry name" value="Zn_clus"/>
    <property type="match status" value="1"/>
</dbReference>
<feature type="compositionally biased region" description="Basic residues" evidence="7">
    <location>
        <begin position="27"/>
        <end position="38"/>
    </location>
</feature>
<dbReference type="Gene3D" id="2.120.10.80">
    <property type="entry name" value="Kelch-type beta propeller"/>
    <property type="match status" value="1"/>
</dbReference>
<name>T0LSM7_COLGC</name>
<dbReference type="SUPFAM" id="SSF50965">
    <property type="entry name" value="Galactose oxidase, central domain"/>
    <property type="match status" value="1"/>
</dbReference>
<dbReference type="GO" id="GO:0008270">
    <property type="term" value="F:zinc ion binding"/>
    <property type="evidence" value="ECO:0007669"/>
    <property type="project" value="InterPro"/>
</dbReference>
<evidence type="ECO:0000256" key="2">
    <source>
        <dbReference type="ARBA" id="ARBA00022833"/>
    </source>
</evidence>
<dbReference type="EMBL" id="AMYD01001867">
    <property type="protein sequence ID" value="EQB51230.1"/>
    <property type="molecule type" value="Genomic_DNA"/>
</dbReference>
<feature type="compositionally biased region" description="Low complexity" evidence="7">
    <location>
        <begin position="1"/>
        <end position="25"/>
    </location>
</feature>
<evidence type="ECO:0000256" key="5">
    <source>
        <dbReference type="ARBA" id="ARBA00023163"/>
    </source>
</evidence>
<dbReference type="HOGENOM" id="CLU_285294_0_0_1"/>
<dbReference type="PANTHER" id="PTHR36206:SF4">
    <property type="entry name" value="HYPOTHETICAL CONSERVED PROTEIN (EUROFUNG)-RELATED"/>
    <property type="match status" value="1"/>
</dbReference>
<evidence type="ECO:0000256" key="7">
    <source>
        <dbReference type="SAM" id="MobiDB-lite"/>
    </source>
</evidence>
<accession>T0LSM7</accession>
<dbReference type="AlphaFoldDB" id="T0LSM7"/>
<keyword evidence="4" id="KW-0238">DNA-binding</keyword>
<evidence type="ECO:0000313" key="9">
    <source>
        <dbReference type="EMBL" id="EQB51230.1"/>
    </source>
</evidence>
<evidence type="ECO:0000256" key="1">
    <source>
        <dbReference type="ARBA" id="ARBA00022723"/>
    </source>
</evidence>
<dbReference type="InterPro" id="IPR052360">
    <property type="entry name" value="Transcr_Regulatory_Proteins"/>
</dbReference>
<sequence length="1086" mass="119951">MSSPNQADANSANSVSSSSPTSDSQQKPKRARTSKPKVKTGCNNCKQRRIKCDEKRPSCSQCVRSKKICTGYPPPSRSARPHEVLAIAPKPLLAAAPNGGPPIRSSIELPPRRAQKLQARRTTPPQTPESSASVTLYRPAGNLQLSQQEGLYFQLFRLHTANELSGYFDSVFWTRTVLQECHSGNAIRHAVVALGALYKTLEQSCESPPGSPSDSFSPADGAYRHWEVAVKQYSEAMNSLVDLSRDQKSHRTLLMASVLLACFDSFIGDHKQAIRQIQTGLGLLEKLRAERRRSFLAVSEEPVEEELITMFTRLAIQAKSYDMAFHFPEPFVIRLTPQNPEFPQSPPSDAGSSPSSMSSSSMPEQFFTLMEARSAWDKLLEKMLRFTETLFIYQKSTGANGPMGILPKSLKQYGMSFKGQLDAWSEAFEYLLESRTAPGVSHHEKAGIAVLKMFQIMSQILFLMTYSDSESQFDLFQPQFKAIVDLASEVVGDEERRAAAKRCPDPALCPHRHGHSPDIFGGNAYSTFHIKPSFSADLGIVPPLFVVATKCRHSIIRRQAIQLLSSSARREGMWDSELTARIGQWVVNIEEEEDKITSPPPMMGHSNGSARQGSVDFAEDVPLGPGGNARWDARRDSVIPGLMKSKRSVPEEKRVMVRAVDFDLRSRFANLQVAIVIGKYVYIDGGEVSQYEGEYNETYSYPSWPVNSTISIGLSEPWDTSRATMKTTPKPRPYVLNGQAIWQDPSSNASYVWGGWKASNPPDKKMMQFTADGNGGGSWAEVTAPDLQAIARTREGTFFQSKNIGYYFGGYTSKETDSNFIGNQSVQGRPAPGLVSFDMRSREMRNISSSRFGDQWYHQQTTGENPFPKEKFCTTGAPGPNNTYEIFIYGGRKTKSVDTSDEVHVLSLPGFNFFKADNNGLSTPRADHACTVIGERQMLSVGGLLPETFIGKRFSTPDPWPLGLGIFDMTELRWTNRYDPNAGGYDSPKMVKDWYSQGNVAKWESPELKALFGQWSPNAVVDGASEVGLPGDTESQASESQASSPNIGAIETGETEEAAGGGGTAGLFLCAEVWLSRHRVYDADLD</sequence>
<dbReference type="GO" id="GO:0003677">
    <property type="term" value="F:DNA binding"/>
    <property type="evidence" value="ECO:0007669"/>
    <property type="project" value="UniProtKB-KW"/>
</dbReference>
<dbReference type="Gene3D" id="4.10.240.10">
    <property type="entry name" value="Zn(2)-C6 fungal-type DNA-binding domain"/>
    <property type="match status" value="1"/>
</dbReference>
<feature type="compositionally biased region" description="Low complexity" evidence="7">
    <location>
        <begin position="1034"/>
        <end position="1046"/>
    </location>
</feature>
<dbReference type="CDD" id="cd00067">
    <property type="entry name" value="GAL4"/>
    <property type="match status" value="1"/>
</dbReference>
<dbReference type="PROSITE" id="PS00463">
    <property type="entry name" value="ZN2_CY6_FUNGAL_1"/>
    <property type="match status" value="1"/>
</dbReference>
<dbReference type="CDD" id="cd12148">
    <property type="entry name" value="fungal_TF_MHR"/>
    <property type="match status" value="1"/>
</dbReference>
<feature type="region of interest" description="Disordered" evidence="7">
    <location>
        <begin position="336"/>
        <end position="361"/>
    </location>
</feature>
<gene>
    <name evidence="9" type="ORF">CGLO_09254</name>
</gene>
<evidence type="ECO:0000259" key="8">
    <source>
        <dbReference type="PROSITE" id="PS50048"/>
    </source>
</evidence>
<dbReference type="PROSITE" id="PS50048">
    <property type="entry name" value="ZN2_CY6_FUNGAL_2"/>
    <property type="match status" value="1"/>
</dbReference>
<keyword evidence="6" id="KW-0539">Nucleus</keyword>
<dbReference type="Proteomes" id="UP000015530">
    <property type="component" value="Unassembled WGS sequence"/>
</dbReference>
<dbReference type="SMART" id="SM00066">
    <property type="entry name" value="GAL4"/>
    <property type="match status" value="1"/>
</dbReference>
<protein>
    <recommendedName>
        <fullName evidence="8">Zn(2)-C6 fungal-type domain-containing protein</fullName>
    </recommendedName>
</protein>
<proteinExistence type="predicted"/>
<dbReference type="InterPro" id="IPR036864">
    <property type="entry name" value="Zn2-C6_fun-type_DNA-bd_sf"/>
</dbReference>
<reference evidence="10" key="1">
    <citation type="journal article" date="2013" name="Mol. Plant Microbe Interact.">
        <title>Global aspects of pacC regulation of pathogenicity genes in Colletotrichum gloeosporioides as revealed by transcriptome analysis.</title>
        <authorList>
            <person name="Alkan N."/>
            <person name="Meng X."/>
            <person name="Friedlander G."/>
            <person name="Reuveni E."/>
            <person name="Sukno S."/>
            <person name="Sherman A."/>
            <person name="Thon M."/>
            <person name="Fluhr R."/>
            <person name="Prusky D."/>
        </authorList>
    </citation>
    <scope>NUCLEOTIDE SEQUENCE [LARGE SCALE GENOMIC DNA]</scope>
    <source>
        <strain evidence="10">Cg-14</strain>
    </source>
</reference>
<feature type="domain" description="Zn(2)-C6 fungal-type" evidence="8">
    <location>
        <begin position="41"/>
        <end position="70"/>
    </location>
</feature>
<comment type="caution">
    <text evidence="9">The sequence shown here is derived from an EMBL/GenBank/DDBJ whole genome shotgun (WGS) entry which is preliminary data.</text>
</comment>
<dbReference type="InterPro" id="IPR011043">
    <property type="entry name" value="Gal_Oxase/kelch_b-propeller"/>
</dbReference>